<feature type="compositionally biased region" description="Low complexity" evidence="1">
    <location>
        <begin position="151"/>
        <end position="164"/>
    </location>
</feature>
<keyword evidence="3" id="KW-1185">Reference proteome</keyword>
<organism evidence="2 3">
    <name type="scientific">Pleurodeles waltl</name>
    <name type="common">Iberian ribbed newt</name>
    <dbReference type="NCBI Taxonomy" id="8319"/>
    <lineage>
        <taxon>Eukaryota</taxon>
        <taxon>Metazoa</taxon>
        <taxon>Chordata</taxon>
        <taxon>Craniata</taxon>
        <taxon>Vertebrata</taxon>
        <taxon>Euteleostomi</taxon>
        <taxon>Amphibia</taxon>
        <taxon>Batrachia</taxon>
        <taxon>Caudata</taxon>
        <taxon>Salamandroidea</taxon>
        <taxon>Salamandridae</taxon>
        <taxon>Pleurodelinae</taxon>
        <taxon>Pleurodeles</taxon>
    </lineage>
</organism>
<comment type="caution">
    <text evidence="2">The sequence shown here is derived from an EMBL/GenBank/DDBJ whole genome shotgun (WGS) entry which is preliminary data.</text>
</comment>
<evidence type="ECO:0000313" key="2">
    <source>
        <dbReference type="EMBL" id="KAJ1154204.1"/>
    </source>
</evidence>
<dbReference type="AlphaFoldDB" id="A0AAV7RSP1"/>
<evidence type="ECO:0000313" key="3">
    <source>
        <dbReference type="Proteomes" id="UP001066276"/>
    </source>
</evidence>
<name>A0AAV7RSP1_PLEWA</name>
<feature type="region of interest" description="Disordered" evidence="1">
    <location>
        <begin position="129"/>
        <end position="164"/>
    </location>
</feature>
<proteinExistence type="predicted"/>
<protein>
    <submittedName>
        <fullName evidence="2">Uncharacterized protein</fullName>
    </submittedName>
</protein>
<reference evidence="2" key="1">
    <citation type="journal article" date="2022" name="bioRxiv">
        <title>Sequencing and chromosome-scale assembly of the giantPleurodeles waltlgenome.</title>
        <authorList>
            <person name="Brown T."/>
            <person name="Elewa A."/>
            <person name="Iarovenko S."/>
            <person name="Subramanian E."/>
            <person name="Araus A.J."/>
            <person name="Petzold A."/>
            <person name="Susuki M."/>
            <person name="Suzuki K.-i.T."/>
            <person name="Hayashi T."/>
            <person name="Toyoda A."/>
            <person name="Oliveira C."/>
            <person name="Osipova E."/>
            <person name="Leigh N.D."/>
            <person name="Simon A."/>
            <person name="Yun M.H."/>
        </authorList>
    </citation>
    <scope>NUCLEOTIDE SEQUENCE</scope>
    <source>
        <strain evidence="2">20211129_DDA</strain>
        <tissue evidence="2">Liver</tissue>
    </source>
</reference>
<gene>
    <name evidence="2" type="ORF">NDU88_006958</name>
</gene>
<sequence>MADRVLEKEDPLPDQSLTQVRQARLEGKDSIIRILRRTATGSPEQGREYALLHAKEEEVHSQTSTEEQIPARALPINQQQEHVVELTMAPQRKEGKVTYWAQTLLPISPQSLPLLQSQEQIVAPIALTPRDHESGETIGSCMTSASSKGDPIASPISSGAPIPS</sequence>
<evidence type="ECO:0000256" key="1">
    <source>
        <dbReference type="SAM" id="MobiDB-lite"/>
    </source>
</evidence>
<dbReference type="Proteomes" id="UP001066276">
    <property type="component" value="Chromosome 5"/>
</dbReference>
<accession>A0AAV7RSP1</accession>
<dbReference type="EMBL" id="JANPWB010000009">
    <property type="protein sequence ID" value="KAJ1154204.1"/>
    <property type="molecule type" value="Genomic_DNA"/>
</dbReference>